<evidence type="ECO:0000256" key="3">
    <source>
        <dbReference type="ARBA" id="ARBA00022801"/>
    </source>
</evidence>
<comment type="caution">
    <text evidence="8">The sequence shown here is derived from an EMBL/GenBank/DDBJ whole genome shotgun (WGS) entry which is preliminary data.</text>
</comment>
<dbReference type="Pfam" id="PF08531">
    <property type="entry name" value="Bac_rhamnosid_N"/>
    <property type="match status" value="1"/>
</dbReference>
<dbReference type="Gene3D" id="2.60.120.260">
    <property type="entry name" value="Galactose-binding domain-like"/>
    <property type="match status" value="2"/>
</dbReference>
<dbReference type="Pfam" id="PF25788">
    <property type="entry name" value="Ig_Rha78A_N"/>
    <property type="match status" value="1"/>
</dbReference>
<dbReference type="EC" id="3.2.1.40" evidence="2"/>
<accession>A0ABX1X989</accession>
<dbReference type="InterPro" id="IPR035396">
    <property type="entry name" value="Bac_rhamnosid6H"/>
</dbReference>
<keyword evidence="3" id="KW-0378">Hydrolase</keyword>
<dbReference type="SUPFAM" id="SSF48208">
    <property type="entry name" value="Six-hairpin glycosidases"/>
    <property type="match status" value="1"/>
</dbReference>
<evidence type="ECO:0000259" key="5">
    <source>
        <dbReference type="Pfam" id="PF08531"/>
    </source>
</evidence>
<reference evidence="8 9" key="1">
    <citation type="submission" date="2019-10" db="EMBL/GenBank/DDBJ databases">
        <title>Description of Paenibacillus humi sp. nov.</title>
        <authorList>
            <person name="Carlier A."/>
            <person name="Qi S."/>
        </authorList>
    </citation>
    <scope>NUCLEOTIDE SEQUENCE [LARGE SCALE GENOMIC DNA]</scope>
    <source>
        <strain evidence="8 9">LMG 31461</strain>
    </source>
</reference>
<dbReference type="PANTHER" id="PTHR33307">
    <property type="entry name" value="ALPHA-RHAMNOSIDASE (EUROFUNG)"/>
    <property type="match status" value="1"/>
</dbReference>
<feature type="domain" description="Alpha-L-rhamnosidase concanavalin-like" evidence="4">
    <location>
        <begin position="349"/>
        <end position="442"/>
    </location>
</feature>
<evidence type="ECO:0000259" key="6">
    <source>
        <dbReference type="Pfam" id="PF17389"/>
    </source>
</evidence>
<dbReference type="EMBL" id="WHNY01000036">
    <property type="protein sequence ID" value="NOU64564.1"/>
    <property type="molecule type" value="Genomic_DNA"/>
</dbReference>
<dbReference type="Pfam" id="PF17389">
    <property type="entry name" value="Bac_rhamnosid6H"/>
    <property type="match status" value="1"/>
</dbReference>
<dbReference type="Proteomes" id="UP000653578">
    <property type="component" value="Unassembled WGS sequence"/>
</dbReference>
<dbReference type="InterPro" id="IPR013737">
    <property type="entry name" value="Bac_rhamnosid_N"/>
</dbReference>
<dbReference type="PIRSF" id="PIRSF010631">
    <property type="entry name" value="A-rhamnsds"/>
    <property type="match status" value="1"/>
</dbReference>
<evidence type="ECO:0000259" key="7">
    <source>
        <dbReference type="Pfam" id="PF17390"/>
    </source>
</evidence>
<dbReference type="Pfam" id="PF05592">
    <property type="entry name" value="Bac_rhamnosid"/>
    <property type="match status" value="1"/>
</dbReference>
<dbReference type="Pfam" id="PF17390">
    <property type="entry name" value="Bac_rhamnosid_C"/>
    <property type="match status" value="1"/>
</dbReference>
<dbReference type="InterPro" id="IPR008902">
    <property type="entry name" value="Rhamnosid_concanavalin"/>
</dbReference>
<dbReference type="Gene3D" id="2.60.40.10">
    <property type="entry name" value="Immunoglobulins"/>
    <property type="match status" value="1"/>
</dbReference>
<dbReference type="RefSeq" id="WP_171630292.1">
    <property type="nucleotide sequence ID" value="NZ_WHNY01000036.1"/>
</dbReference>
<evidence type="ECO:0000313" key="8">
    <source>
        <dbReference type="EMBL" id="NOU64564.1"/>
    </source>
</evidence>
<feature type="domain" description="Alpha-L-rhamnosidase six-hairpin glycosidase" evidence="6">
    <location>
        <begin position="467"/>
        <end position="791"/>
    </location>
</feature>
<gene>
    <name evidence="8" type="ORF">GC096_11035</name>
</gene>
<evidence type="ECO:0000256" key="1">
    <source>
        <dbReference type="ARBA" id="ARBA00001445"/>
    </source>
</evidence>
<dbReference type="PANTHER" id="PTHR33307:SF11">
    <property type="entry name" value="ALPHA-L-RHAMNOSIDASE"/>
    <property type="match status" value="1"/>
</dbReference>
<name>A0ABX1X989_9BACL</name>
<feature type="domain" description="Bacterial alpha-L-rhamnosidase N-terminal" evidence="5">
    <location>
        <begin position="152"/>
        <end position="339"/>
    </location>
</feature>
<comment type="catalytic activity">
    <reaction evidence="1">
        <text>Hydrolysis of terminal non-reducing alpha-L-rhamnose residues in alpha-L-rhamnosides.</text>
        <dbReference type="EC" id="3.2.1.40"/>
    </reaction>
</comment>
<dbReference type="InterPro" id="IPR012341">
    <property type="entry name" value="6hp_glycosidase-like_sf"/>
</dbReference>
<dbReference type="InterPro" id="IPR016007">
    <property type="entry name" value="Alpha_rhamnosid"/>
</dbReference>
<keyword evidence="9" id="KW-1185">Reference proteome</keyword>
<evidence type="ECO:0000313" key="9">
    <source>
        <dbReference type="Proteomes" id="UP000653578"/>
    </source>
</evidence>
<dbReference type="InterPro" id="IPR008928">
    <property type="entry name" value="6-hairpin_glycosidase_sf"/>
</dbReference>
<dbReference type="InterPro" id="IPR013783">
    <property type="entry name" value="Ig-like_fold"/>
</dbReference>
<organism evidence="8 9">
    <name type="scientific">Paenibacillus plantarum</name>
    <dbReference type="NCBI Taxonomy" id="2654975"/>
    <lineage>
        <taxon>Bacteria</taxon>
        <taxon>Bacillati</taxon>
        <taxon>Bacillota</taxon>
        <taxon>Bacilli</taxon>
        <taxon>Bacillales</taxon>
        <taxon>Paenibacillaceae</taxon>
        <taxon>Paenibacillus</taxon>
    </lineage>
</organism>
<sequence>MHLAWQLTNLRTNAMVNPLGVETAAPLLSYIIEASARNQRQSCYQILVASTKAKLQDDSGDMWDSGKVAGSATSNILYNGTELASRQRVYWKVRAWNEAGEVSDWSEASQWEAGLLHETDWAGKWIGQGETWEGNRSVVPMFVKEFEAATGKRIAQARLYISGLGLFEAYLNGTKVSNHFYEPGESDCRDTVFYVTYDVTDHLKSGNNAMGVLLGNGMYGNYSEVSTQTGDRLRYTKSDGIELSTSWQGLYGRLKTIAQIEVRYEDGSVDTTVTDESWVFTESPTTFSGWFGGEDYDATKEVTGWNCAGIARDNWQPAQVMEPPMGKLSARECPPITIAESFPAASVTKLASGNYLVDMGRNGAGIPEIILTNTTPEMAGGKITLYPAEVLTCEGGADPHSGIQYIEWGIVYNSYVLSGKGEERWQPTFSYQGYRYLEVELSMELADWVPDVSHFMNHLLRTENEVVGTFRTSSEDINTIDTIITRAIESNMYSVLTDCPHMEKLGWAEVSQFMFNSMSSTFDIQAWMKKFTKDMMDSQEDSGEAIAIAPEYQRITFLYKDPNWGGALILTPWQIYQVYGDWTILQQAYPNMKAYIAYLKSQTTDHLLIGYAQIGEWGAYDTSTPTDFVATCAYFRIVHTVAQIAGVLGQAEDAAYYLDLAADIQAAFNHAYYDVATGIYGSGSQASYACALFSELVEEQYVPRSVDLLVQAIEATDFHLSTGEVALKQMLTVLADQGRNDIVYKMVTNKTQPSYLYFVSQGATTLPEYWDMARSQNHCMMGHAKEWLTRSLAGISPAAPGYDAFEIKPYLPEDLAEVEATLKCNYGMIAAHWINDTANHRITLKVTIPVGPEATVYVPKCGDILRMDGQEITAALDGSGSYYVVEQVGSGTYVFTTEIAI</sequence>
<dbReference type="Gene3D" id="2.60.420.10">
    <property type="entry name" value="Maltose phosphorylase, domain 3"/>
    <property type="match status" value="1"/>
</dbReference>
<dbReference type="InterPro" id="IPR035398">
    <property type="entry name" value="Bac_rhamnosid_C"/>
</dbReference>
<feature type="domain" description="Alpha-L-rhamnosidase C-terminal" evidence="7">
    <location>
        <begin position="794"/>
        <end position="860"/>
    </location>
</feature>
<evidence type="ECO:0000256" key="2">
    <source>
        <dbReference type="ARBA" id="ARBA00012652"/>
    </source>
</evidence>
<dbReference type="Gene3D" id="1.50.10.10">
    <property type="match status" value="1"/>
</dbReference>
<proteinExistence type="predicted"/>
<protein>
    <recommendedName>
        <fullName evidence="2">alpha-L-rhamnosidase</fullName>
        <ecNumber evidence="2">3.2.1.40</ecNumber>
    </recommendedName>
</protein>
<evidence type="ECO:0000259" key="4">
    <source>
        <dbReference type="Pfam" id="PF05592"/>
    </source>
</evidence>